<gene>
    <name evidence="11" type="primary">LOC104586342</name>
</gene>
<dbReference type="AlphaFoldDB" id="A0A1U7Z4X1"/>
<dbReference type="STRING" id="4432.A0A1U7Z4X1"/>
<reference evidence="11" key="1">
    <citation type="submission" date="2025-08" db="UniProtKB">
        <authorList>
            <consortium name="RefSeq"/>
        </authorList>
    </citation>
    <scope>IDENTIFICATION</scope>
</reference>
<dbReference type="OMA" id="FQTEHEY"/>
<proteinExistence type="inferred from homology"/>
<dbReference type="GO" id="GO:0019706">
    <property type="term" value="F:protein-cysteine S-palmitoyltransferase activity"/>
    <property type="evidence" value="ECO:0000318"/>
    <property type="project" value="GO_Central"/>
</dbReference>
<dbReference type="InterPro" id="IPR001594">
    <property type="entry name" value="Palmitoyltrfase_DHHC"/>
</dbReference>
<dbReference type="PANTHER" id="PTHR12246">
    <property type="entry name" value="PALMITOYLTRANSFERASE ZDHHC16"/>
    <property type="match status" value="1"/>
</dbReference>
<comment type="similarity">
    <text evidence="2 8">Belongs to the DHHC palmitoyltransferase family.</text>
</comment>
<keyword evidence="10" id="KW-1185">Reference proteome</keyword>
<dbReference type="GeneID" id="104586342"/>
<accession>A0A1U7Z4X1</accession>
<evidence type="ECO:0000256" key="2">
    <source>
        <dbReference type="ARBA" id="ARBA00008574"/>
    </source>
</evidence>
<feature type="domain" description="Palmitoyltransferase DHHC" evidence="9">
    <location>
        <begin position="95"/>
        <end position="215"/>
    </location>
</feature>
<dbReference type="EC" id="2.3.1.225" evidence="8"/>
<evidence type="ECO:0000256" key="7">
    <source>
        <dbReference type="ARBA" id="ARBA00023315"/>
    </source>
</evidence>
<keyword evidence="7 8" id="KW-0012">Acyltransferase</keyword>
<keyword evidence="4 8" id="KW-0812">Transmembrane</keyword>
<dbReference type="GO" id="GO:0016020">
    <property type="term" value="C:membrane"/>
    <property type="evidence" value="ECO:0007669"/>
    <property type="project" value="UniProtKB-SubCell"/>
</dbReference>
<evidence type="ECO:0000256" key="8">
    <source>
        <dbReference type="RuleBase" id="RU079119"/>
    </source>
</evidence>
<organism evidence="10 11">
    <name type="scientific">Nelumbo nucifera</name>
    <name type="common">Sacred lotus</name>
    <dbReference type="NCBI Taxonomy" id="4432"/>
    <lineage>
        <taxon>Eukaryota</taxon>
        <taxon>Viridiplantae</taxon>
        <taxon>Streptophyta</taxon>
        <taxon>Embryophyta</taxon>
        <taxon>Tracheophyta</taxon>
        <taxon>Spermatophyta</taxon>
        <taxon>Magnoliopsida</taxon>
        <taxon>Proteales</taxon>
        <taxon>Nelumbonaceae</taxon>
        <taxon>Nelumbo</taxon>
    </lineage>
</organism>
<keyword evidence="6 8" id="KW-0472">Membrane</keyword>
<feature type="transmembrane region" description="Helical" evidence="8">
    <location>
        <begin position="7"/>
        <end position="30"/>
    </location>
</feature>
<dbReference type="KEGG" id="nnu:104586342"/>
<feature type="transmembrane region" description="Helical" evidence="8">
    <location>
        <begin position="42"/>
        <end position="65"/>
    </location>
</feature>
<feature type="transmembrane region" description="Helical" evidence="8">
    <location>
        <begin position="176"/>
        <end position="200"/>
    </location>
</feature>
<dbReference type="InParanoid" id="A0A1U7Z4X1"/>
<dbReference type="GO" id="GO:0006612">
    <property type="term" value="P:protein targeting to membrane"/>
    <property type="evidence" value="ECO:0000318"/>
    <property type="project" value="GO_Central"/>
</dbReference>
<evidence type="ECO:0000256" key="6">
    <source>
        <dbReference type="ARBA" id="ARBA00023136"/>
    </source>
</evidence>
<dbReference type="Pfam" id="PF01529">
    <property type="entry name" value="DHHC"/>
    <property type="match status" value="1"/>
</dbReference>
<keyword evidence="3 8" id="KW-0808">Transferase</keyword>
<dbReference type="PROSITE" id="PS50216">
    <property type="entry name" value="DHHC"/>
    <property type="match status" value="1"/>
</dbReference>
<evidence type="ECO:0000256" key="4">
    <source>
        <dbReference type="ARBA" id="ARBA00022692"/>
    </source>
</evidence>
<sequence>MKCKRLLSVPVLSVLFLVGFIYYTTVFVFIEDWLGLKSPVGILNALIFSSLAFMWLVSFAACVLIDPGHVPPTFVPDVEDGEASDQALKKNGVRSRYCDKCCIYKPPRAHHCRVCRSCILKMDHHCLWVNNCVGYSNYKAFVNLVIYAAMGCIYSMVIILNAALKKDWKYGESFPLKIFYITCGCIIVTLSLVLGTLLGWHIYLLSNNMTTIEYHEGIRAIWLARKSGQSYHHPYNFGLYRNINLILGPKMLKWFCPMEISHLKDGISFRTVRDNL</sequence>
<evidence type="ECO:0000256" key="5">
    <source>
        <dbReference type="ARBA" id="ARBA00022989"/>
    </source>
</evidence>
<feature type="transmembrane region" description="Helical" evidence="8">
    <location>
        <begin position="144"/>
        <end position="164"/>
    </location>
</feature>
<dbReference type="FunCoup" id="A0A1U7Z4X1">
    <property type="interactions" value="976"/>
</dbReference>
<dbReference type="GO" id="GO:0005794">
    <property type="term" value="C:Golgi apparatus"/>
    <property type="evidence" value="ECO:0000318"/>
    <property type="project" value="GO_Central"/>
</dbReference>
<dbReference type="InterPro" id="IPR039859">
    <property type="entry name" value="PFA4/ZDH16/20/ERF2-like"/>
</dbReference>
<evidence type="ECO:0000313" key="10">
    <source>
        <dbReference type="Proteomes" id="UP000189703"/>
    </source>
</evidence>
<dbReference type="OrthoDB" id="331948at2759"/>
<evidence type="ECO:0000256" key="3">
    <source>
        <dbReference type="ARBA" id="ARBA00022679"/>
    </source>
</evidence>
<dbReference type="eggNOG" id="KOG1315">
    <property type="taxonomic scope" value="Eukaryota"/>
</dbReference>
<comment type="catalytic activity">
    <reaction evidence="8">
        <text>L-cysteinyl-[protein] + hexadecanoyl-CoA = S-hexadecanoyl-L-cysteinyl-[protein] + CoA</text>
        <dbReference type="Rhea" id="RHEA:36683"/>
        <dbReference type="Rhea" id="RHEA-COMP:10131"/>
        <dbReference type="Rhea" id="RHEA-COMP:11032"/>
        <dbReference type="ChEBI" id="CHEBI:29950"/>
        <dbReference type="ChEBI" id="CHEBI:57287"/>
        <dbReference type="ChEBI" id="CHEBI:57379"/>
        <dbReference type="ChEBI" id="CHEBI:74151"/>
        <dbReference type="EC" id="2.3.1.225"/>
    </reaction>
</comment>
<dbReference type="Proteomes" id="UP000189703">
    <property type="component" value="Unplaced"/>
</dbReference>
<dbReference type="GO" id="GO:0005783">
    <property type="term" value="C:endoplasmic reticulum"/>
    <property type="evidence" value="ECO:0000318"/>
    <property type="project" value="GO_Central"/>
</dbReference>
<name>A0A1U7Z4X1_NELNU</name>
<dbReference type="RefSeq" id="XP_010241836.1">
    <property type="nucleotide sequence ID" value="XM_010243534.2"/>
</dbReference>
<evidence type="ECO:0000313" key="11">
    <source>
        <dbReference type="RefSeq" id="XP_010241836.1"/>
    </source>
</evidence>
<evidence type="ECO:0000259" key="9">
    <source>
        <dbReference type="Pfam" id="PF01529"/>
    </source>
</evidence>
<keyword evidence="5 8" id="KW-1133">Transmembrane helix</keyword>
<comment type="subcellular location">
    <subcellularLocation>
        <location evidence="1">Membrane</location>
        <topology evidence="1">Multi-pass membrane protein</topology>
    </subcellularLocation>
</comment>
<evidence type="ECO:0000256" key="1">
    <source>
        <dbReference type="ARBA" id="ARBA00004141"/>
    </source>
</evidence>
<comment type="domain">
    <text evidence="8">The DHHC domain is required for palmitoyltransferase activity.</text>
</comment>
<protein>
    <recommendedName>
        <fullName evidence="8">S-acyltransferase</fullName>
        <ecNumber evidence="8">2.3.1.225</ecNumber>
    </recommendedName>
    <alternativeName>
        <fullName evidence="8">Palmitoyltransferase</fullName>
    </alternativeName>
</protein>